<feature type="compositionally biased region" description="Polar residues" evidence="2">
    <location>
        <begin position="38"/>
        <end position="49"/>
    </location>
</feature>
<feature type="compositionally biased region" description="Basic and acidic residues" evidence="2">
    <location>
        <begin position="685"/>
        <end position="694"/>
    </location>
</feature>
<feature type="compositionally biased region" description="Polar residues" evidence="2">
    <location>
        <begin position="307"/>
        <end position="331"/>
    </location>
</feature>
<keyword evidence="1" id="KW-0175">Coiled coil</keyword>
<dbReference type="Proteomes" id="UP000504637">
    <property type="component" value="Unplaced"/>
</dbReference>
<evidence type="ECO:0000256" key="2">
    <source>
        <dbReference type="SAM" id="MobiDB-lite"/>
    </source>
</evidence>
<feature type="compositionally biased region" description="Basic and acidic residues" evidence="2">
    <location>
        <begin position="702"/>
        <end position="722"/>
    </location>
</feature>
<dbReference type="GeneID" id="54360631"/>
<dbReference type="RefSeq" id="XP_033462873.1">
    <property type="nucleotide sequence ID" value="XM_033602831.1"/>
</dbReference>
<reference evidence="4" key="3">
    <citation type="submission" date="2025-08" db="UniProtKB">
        <authorList>
            <consortium name="RefSeq"/>
        </authorList>
    </citation>
    <scope>IDENTIFICATION</scope>
    <source>
        <strain evidence="4">CBS 342.82</strain>
    </source>
</reference>
<feature type="compositionally biased region" description="Basic residues" evidence="2">
    <location>
        <begin position="723"/>
        <end position="736"/>
    </location>
</feature>
<reference evidence="4" key="2">
    <citation type="submission" date="2020-04" db="EMBL/GenBank/DDBJ databases">
        <authorList>
            <consortium name="NCBI Genome Project"/>
        </authorList>
    </citation>
    <scope>NUCLEOTIDE SEQUENCE</scope>
    <source>
        <strain evidence="4">CBS 342.82</strain>
    </source>
</reference>
<protein>
    <submittedName>
        <fullName evidence="4">Uncharacterized protein</fullName>
    </submittedName>
</protein>
<feature type="region of interest" description="Disordered" evidence="2">
    <location>
        <begin position="507"/>
        <end position="537"/>
    </location>
</feature>
<accession>A0A6J3MG22</accession>
<reference evidence="4" key="1">
    <citation type="submission" date="2020-01" db="EMBL/GenBank/DDBJ databases">
        <authorList>
            <consortium name="DOE Joint Genome Institute"/>
            <person name="Haridas S."/>
            <person name="Albert R."/>
            <person name="Binder M."/>
            <person name="Bloem J."/>
            <person name="Labutti K."/>
            <person name="Salamov A."/>
            <person name="Andreopoulos B."/>
            <person name="Baker S.E."/>
            <person name="Barry K."/>
            <person name="Bills G."/>
            <person name="Bluhm B.H."/>
            <person name="Cannon C."/>
            <person name="Castanera R."/>
            <person name="Culley D.E."/>
            <person name="Daum C."/>
            <person name="Ezra D."/>
            <person name="Gonzalez J.B."/>
            <person name="Henrissat B."/>
            <person name="Kuo A."/>
            <person name="Liang C."/>
            <person name="Lipzen A."/>
            <person name="Lutzoni F."/>
            <person name="Magnuson J."/>
            <person name="Mondo S."/>
            <person name="Nolan M."/>
            <person name="Ohm R."/>
            <person name="Pangilinan J."/>
            <person name="Park H.-J."/>
            <person name="Ramirez L."/>
            <person name="Alfaro M."/>
            <person name="Sun H."/>
            <person name="Tritt A."/>
            <person name="Yoshinaga Y."/>
            <person name="Zwiers L.-H."/>
            <person name="Turgeon B.G."/>
            <person name="Goodwin S.B."/>
            <person name="Spatafora J.W."/>
            <person name="Crous P.W."/>
            <person name="Grigoriev I.V."/>
        </authorList>
    </citation>
    <scope>NUCLEOTIDE SEQUENCE</scope>
    <source>
        <strain evidence="4">CBS 342.82</strain>
    </source>
</reference>
<keyword evidence="3" id="KW-1185">Reference proteome</keyword>
<feature type="compositionally biased region" description="Low complexity" evidence="2">
    <location>
        <begin position="663"/>
        <end position="672"/>
    </location>
</feature>
<feature type="region of interest" description="Disordered" evidence="2">
    <location>
        <begin position="216"/>
        <end position="261"/>
    </location>
</feature>
<feature type="region of interest" description="Disordered" evidence="2">
    <location>
        <begin position="1"/>
        <end position="77"/>
    </location>
</feature>
<feature type="region of interest" description="Disordered" evidence="2">
    <location>
        <begin position="617"/>
        <end position="743"/>
    </location>
</feature>
<feature type="compositionally biased region" description="Polar residues" evidence="2">
    <location>
        <begin position="630"/>
        <end position="640"/>
    </location>
</feature>
<feature type="compositionally biased region" description="Polar residues" evidence="2">
    <location>
        <begin position="646"/>
        <end position="662"/>
    </location>
</feature>
<feature type="coiled-coil region" evidence="1">
    <location>
        <begin position="586"/>
        <end position="613"/>
    </location>
</feature>
<feature type="region of interest" description="Disordered" evidence="2">
    <location>
        <begin position="424"/>
        <end position="451"/>
    </location>
</feature>
<sequence>MDSSKDAVPDRGPGSPFSILSPGKSSRELTRLRKKKSNSIARTANSRLSRPSGELGDELYSSPERDGGQGAGLKARKDALRDAVKRIFSRRSKDIGISTVMRIGTPRHGHHFSESTAAAPHATVYQQYTRGGHVPPLDTNHTSPALPSMNSYTRVQSPSAALFPKSAKLQPMDLGNPFERPGLRRRKTLPSVVLSDREAAAVASVTAAMGSIRIHLDPEGHGDEIEGSTAQSPNRRSNRLSRSTDDLRNMHLAAADTPRSRRDEIKYWRSSIGQAAPEDEGEEHGVSRTQESNMDELHARGSPSVALPSNSAAEVNKNPQGHQRDSSTASDVASPGGFGPDMETSKELEDRVARLEAGLHDFQFSLKRLTADRDRHTDILSVGNDDPATHQRSSRNMPKTLTDTLITSLQAPLASDTYEYGYNYENDNDNLRPATSPQIGSRPRTPDYPPLPTNLRNPDIARSLNAAASTTPPVRSLDANIQLAASPPSSPPARIAPQYHHRHTRSIGSVLPDRNPGHWTPQTESDHTVRPRNGTVSPQLEANDEIFRTFTSSHQDAVDSGSRDLPLIQEQPQHSSYTVQSLYQMLADERLARRRLEAQLHRLRAEITDLHQQLAVSASPPTVAAIPASTMESPSDSYDYNRNRNSHNSIHTLPLQPSITKISNSSSASSHQRNSRHSAGSGNFRLREILRDVEVSPPGTAELRRQHEREAEEERLWRERQAQRSHGRSKSSKSRTKRDERIF</sequence>
<evidence type="ECO:0000256" key="1">
    <source>
        <dbReference type="SAM" id="Coils"/>
    </source>
</evidence>
<proteinExistence type="predicted"/>
<feature type="region of interest" description="Disordered" evidence="2">
    <location>
        <begin position="295"/>
        <end position="348"/>
    </location>
</feature>
<dbReference type="OrthoDB" id="5428925at2759"/>
<organism evidence="4">
    <name type="scientific">Dissoconium aciculare CBS 342.82</name>
    <dbReference type="NCBI Taxonomy" id="1314786"/>
    <lineage>
        <taxon>Eukaryota</taxon>
        <taxon>Fungi</taxon>
        <taxon>Dikarya</taxon>
        <taxon>Ascomycota</taxon>
        <taxon>Pezizomycotina</taxon>
        <taxon>Dothideomycetes</taxon>
        <taxon>Dothideomycetidae</taxon>
        <taxon>Mycosphaerellales</taxon>
        <taxon>Dissoconiaceae</taxon>
        <taxon>Dissoconium</taxon>
    </lineage>
</organism>
<evidence type="ECO:0000313" key="3">
    <source>
        <dbReference type="Proteomes" id="UP000504637"/>
    </source>
</evidence>
<gene>
    <name evidence="4" type="ORF">K489DRAFT_367120</name>
</gene>
<feature type="region of interest" description="Disordered" evidence="2">
    <location>
        <begin position="271"/>
        <end position="290"/>
    </location>
</feature>
<evidence type="ECO:0000313" key="4">
    <source>
        <dbReference type="RefSeq" id="XP_033462873.1"/>
    </source>
</evidence>
<dbReference type="AlphaFoldDB" id="A0A6J3MG22"/>
<name>A0A6J3MG22_9PEZI</name>